<keyword evidence="1" id="KW-0812">Transmembrane</keyword>
<dbReference type="Pfam" id="PF01569">
    <property type="entry name" value="PAP2"/>
    <property type="match status" value="1"/>
</dbReference>
<dbReference type="AlphaFoldDB" id="Q2KV31"/>
<feature type="transmembrane region" description="Helical" evidence="1">
    <location>
        <begin position="162"/>
        <end position="185"/>
    </location>
</feature>
<evidence type="ECO:0000313" key="4">
    <source>
        <dbReference type="Proteomes" id="UP000001977"/>
    </source>
</evidence>
<gene>
    <name evidence="3" type="ordered locus">BAV1037</name>
</gene>
<dbReference type="RefSeq" id="WP_012416723.1">
    <property type="nucleotide sequence ID" value="NC_010645.1"/>
</dbReference>
<dbReference type="InterPro" id="IPR036938">
    <property type="entry name" value="PAP2/HPO_sf"/>
</dbReference>
<reference evidence="3 4" key="1">
    <citation type="journal article" date="2006" name="J. Bacteriol.">
        <title>Comparison of the genome sequence of the poultry pathogen Bordetella avium with those of B. bronchiseptica, B. pertussis, and B. parapertussis reveals extensive diversity in surface structures associated with host interaction.</title>
        <authorList>
            <person name="Sebaihia M."/>
            <person name="Preston A."/>
            <person name="Maskell D.J."/>
            <person name="Kuzmiak H."/>
            <person name="Connell T.D."/>
            <person name="King N.D."/>
            <person name="Orndorff P.E."/>
            <person name="Miyamoto D.M."/>
            <person name="Thomson N.R."/>
            <person name="Harris D."/>
            <person name="Goble A."/>
            <person name="Lord A."/>
            <person name="Murphy L."/>
            <person name="Quail M.A."/>
            <person name="Rutter S."/>
            <person name="Squares R."/>
            <person name="Squares S."/>
            <person name="Woodward J."/>
            <person name="Parkhill J."/>
            <person name="Temple L.M."/>
        </authorList>
    </citation>
    <scope>NUCLEOTIDE SEQUENCE [LARGE SCALE GENOMIC DNA]</scope>
    <source>
        <strain evidence="3 4">197N</strain>
    </source>
</reference>
<dbReference type="Gene3D" id="1.20.144.10">
    <property type="entry name" value="Phosphatidic acid phosphatase type 2/haloperoxidase"/>
    <property type="match status" value="2"/>
</dbReference>
<evidence type="ECO:0000259" key="2">
    <source>
        <dbReference type="SMART" id="SM00014"/>
    </source>
</evidence>
<dbReference type="EMBL" id="AM167904">
    <property type="protein sequence ID" value="CAJ48646.1"/>
    <property type="molecule type" value="Genomic_DNA"/>
</dbReference>
<proteinExistence type="predicted"/>
<evidence type="ECO:0000256" key="1">
    <source>
        <dbReference type="SAM" id="Phobius"/>
    </source>
</evidence>
<dbReference type="HOGENOM" id="CLU_072573_3_0_4"/>
<organism evidence="3 4">
    <name type="scientific">Bordetella avium (strain 197N)</name>
    <dbReference type="NCBI Taxonomy" id="360910"/>
    <lineage>
        <taxon>Bacteria</taxon>
        <taxon>Pseudomonadati</taxon>
        <taxon>Pseudomonadota</taxon>
        <taxon>Betaproteobacteria</taxon>
        <taxon>Burkholderiales</taxon>
        <taxon>Alcaligenaceae</taxon>
        <taxon>Bordetella</taxon>
    </lineage>
</organism>
<dbReference type="KEGG" id="bav:BAV1037"/>
<protein>
    <submittedName>
        <fullName evidence="3">Membrane-associated phosphatase</fullName>
    </submittedName>
</protein>
<name>Q2KV31_BORA1</name>
<dbReference type="PANTHER" id="PTHR14969:SF13">
    <property type="entry name" value="AT30094P"/>
    <property type="match status" value="1"/>
</dbReference>
<evidence type="ECO:0000313" key="3">
    <source>
        <dbReference type="EMBL" id="CAJ48646.1"/>
    </source>
</evidence>
<dbReference type="PANTHER" id="PTHR14969">
    <property type="entry name" value="SPHINGOSINE-1-PHOSPHATE PHOSPHOHYDROLASE"/>
    <property type="match status" value="1"/>
</dbReference>
<feature type="transmembrane region" description="Helical" evidence="1">
    <location>
        <begin position="197"/>
        <end position="216"/>
    </location>
</feature>
<accession>Q2KV31</accession>
<feature type="transmembrane region" description="Helical" evidence="1">
    <location>
        <begin position="95"/>
        <end position="117"/>
    </location>
</feature>
<keyword evidence="1" id="KW-1133">Transmembrane helix</keyword>
<dbReference type="Proteomes" id="UP000001977">
    <property type="component" value="Chromosome"/>
</dbReference>
<dbReference type="SUPFAM" id="SSF48317">
    <property type="entry name" value="Acid phosphatase/Vanadium-dependent haloperoxidase"/>
    <property type="match status" value="1"/>
</dbReference>
<dbReference type="CDD" id="cd03392">
    <property type="entry name" value="PAP2_like_2"/>
    <property type="match status" value="1"/>
</dbReference>
<feature type="transmembrane region" description="Helical" evidence="1">
    <location>
        <begin position="122"/>
        <end position="142"/>
    </location>
</feature>
<dbReference type="InterPro" id="IPR000326">
    <property type="entry name" value="PAP2/HPO"/>
</dbReference>
<dbReference type="OrthoDB" id="9780918at2"/>
<feature type="transmembrane region" description="Helical" evidence="1">
    <location>
        <begin position="222"/>
        <end position="240"/>
    </location>
</feature>
<dbReference type="eggNOG" id="COG0671">
    <property type="taxonomic scope" value="Bacteria"/>
</dbReference>
<dbReference type="STRING" id="360910.BAV1037"/>
<feature type="domain" description="Phosphatidic acid phosphatase type 2/haloperoxidase" evidence="2">
    <location>
        <begin position="125"/>
        <end position="237"/>
    </location>
</feature>
<feature type="transmembrane region" description="Helical" evidence="1">
    <location>
        <begin position="12"/>
        <end position="31"/>
    </location>
</feature>
<keyword evidence="4" id="KW-1185">Reference proteome</keyword>
<dbReference type="SMART" id="SM00014">
    <property type="entry name" value="acidPPc"/>
    <property type="match status" value="1"/>
</dbReference>
<keyword evidence="1" id="KW-0472">Membrane</keyword>
<sequence>MNDFAIWAAAHPYYWLCGLPVLSAVLGGLFWHAFRDARPGRRGLLYGAFAVLMAALFLWLALAVRQGGSLVAFDTALARALGRSASPELLGILSWFTYLGDRRVLGALALVMVLLLLLRRQWVLAVAAVAATAGSGGLNWVLKHLIQRDRPDFSHGFAHASGFSFPSGHASASMAVYGFACYLLLRLLPERLRPVCVALTAALVTAIGVSRVLLQVHYFSDVVAGFAVSALWLLLCITGAERGLRR</sequence>
<feature type="transmembrane region" description="Helical" evidence="1">
    <location>
        <begin position="43"/>
        <end position="64"/>
    </location>
</feature>